<feature type="domain" description="Sensor histidine kinase NatK-like C-terminal" evidence="3">
    <location>
        <begin position="315"/>
        <end position="419"/>
    </location>
</feature>
<keyword evidence="2" id="KW-0472">Membrane</keyword>
<reference evidence="4 5" key="1">
    <citation type="submission" date="2019-03" db="EMBL/GenBank/DDBJ databases">
        <title>Genomic Encyclopedia of Type Strains, Phase III (KMG-III): the genomes of soil and plant-associated and newly described type strains.</title>
        <authorList>
            <person name="Whitman W."/>
        </authorList>
    </citation>
    <scope>NUCLEOTIDE SEQUENCE [LARGE SCALE GENOMIC DNA]</scope>
    <source>
        <strain evidence="4 5">CECT 7972</strain>
    </source>
</reference>
<evidence type="ECO:0000313" key="4">
    <source>
        <dbReference type="EMBL" id="TDR52203.1"/>
    </source>
</evidence>
<dbReference type="SUPFAM" id="SSF55874">
    <property type="entry name" value="ATPase domain of HSP90 chaperone/DNA topoisomerase II/histidine kinase"/>
    <property type="match status" value="1"/>
</dbReference>
<comment type="caution">
    <text evidence="4">The sequence shown here is derived from an EMBL/GenBank/DDBJ whole genome shotgun (WGS) entry which is preliminary data.</text>
</comment>
<dbReference type="STRING" id="1265846.PROCOU_09816"/>
<keyword evidence="1" id="KW-0175">Coiled coil</keyword>
<dbReference type="Pfam" id="PF14501">
    <property type="entry name" value="HATPase_c_5"/>
    <property type="match status" value="1"/>
</dbReference>
<evidence type="ECO:0000313" key="5">
    <source>
        <dbReference type="Proteomes" id="UP000295558"/>
    </source>
</evidence>
<keyword evidence="5" id="KW-1185">Reference proteome</keyword>
<dbReference type="RefSeq" id="WP_133620842.1">
    <property type="nucleotide sequence ID" value="NZ_JAASUO010000010.1"/>
</dbReference>
<dbReference type="Gene3D" id="3.30.565.10">
    <property type="entry name" value="Histidine kinase-like ATPase, C-terminal domain"/>
    <property type="match status" value="1"/>
</dbReference>
<keyword evidence="2" id="KW-0812">Transmembrane</keyword>
<feature type="transmembrane region" description="Helical" evidence="2">
    <location>
        <begin position="110"/>
        <end position="130"/>
    </location>
</feature>
<organism evidence="4 5">
    <name type="scientific">Listeria rocourtiae</name>
    <dbReference type="NCBI Taxonomy" id="647910"/>
    <lineage>
        <taxon>Bacteria</taxon>
        <taxon>Bacillati</taxon>
        <taxon>Bacillota</taxon>
        <taxon>Bacilli</taxon>
        <taxon>Bacillales</taxon>
        <taxon>Listeriaceae</taxon>
        <taxon>Listeria</taxon>
    </lineage>
</organism>
<dbReference type="PANTHER" id="PTHR40448:SF1">
    <property type="entry name" value="TWO-COMPONENT SENSOR HISTIDINE KINASE"/>
    <property type="match status" value="1"/>
</dbReference>
<feature type="coiled-coil region" evidence="1">
    <location>
        <begin position="202"/>
        <end position="230"/>
    </location>
</feature>
<dbReference type="Proteomes" id="UP000295558">
    <property type="component" value="Unassembled WGS sequence"/>
</dbReference>
<dbReference type="AlphaFoldDB" id="A0A4R6ZIU5"/>
<gene>
    <name evidence="4" type="ORF">DFP96_10993</name>
</gene>
<feature type="transmembrane region" description="Helical" evidence="2">
    <location>
        <begin position="53"/>
        <end position="72"/>
    </location>
</feature>
<keyword evidence="2" id="KW-1133">Transmembrane helix</keyword>
<name>A0A4R6ZIU5_9LIST</name>
<protein>
    <submittedName>
        <fullName evidence="4">GHKL domain-containing protein</fullName>
    </submittedName>
</protein>
<dbReference type="GO" id="GO:0042802">
    <property type="term" value="F:identical protein binding"/>
    <property type="evidence" value="ECO:0007669"/>
    <property type="project" value="TreeGrafter"/>
</dbReference>
<dbReference type="PANTHER" id="PTHR40448">
    <property type="entry name" value="TWO-COMPONENT SENSOR HISTIDINE KINASE"/>
    <property type="match status" value="1"/>
</dbReference>
<evidence type="ECO:0000256" key="2">
    <source>
        <dbReference type="SAM" id="Phobius"/>
    </source>
</evidence>
<dbReference type="InterPro" id="IPR032834">
    <property type="entry name" value="NatK-like_C"/>
</dbReference>
<feature type="transmembrane region" description="Helical" evidence="2">
    <location>
        <begin position="31"/>
        <end position="47"/>
    </location>
</feature>
<evidence type="ECO:0000259" key="3">
    <source>
        <dbReference type="Pfam" id="PF14501"/>
    </source>
</evidence>
<dbReference type="EMBL" id="SNZK01000009">
    <property type="protein sequence ID" value="TDR52203.1"/>
    <property type="molecule type" value="Genomic_DNA"/>
</dbReference>
<feature type="transmembrane region" description="Helical" evidence="2">
    <location>
        <begin position="79"/>
        <end position="104"/>
    </location>
</feature>
<dbReference type="OrthoDB" id="9792686at2"/>
<dbReference type="InterPro" id="IPR036890">
    <property type="entry name" value="HATPase_C_sf"/>
</dbReference>
<proteinExistence type="predicted"/>
<evidence type="ECO:0000256" key="1">
    <source>
        <dbReference type="SAM" id="Coils"/>
    </source>
</evidence>
<feature type="transmembrane region" description="Helical" evidence="2">
    <location>
        <begin position="6"/>
        <end position="24"/>
    </location>
</feature>
<accession>A0A4R6ZIU5</accession>
<feature type="transmembrane region" description="Helical" evidence="2">
    <location>
        <begin position="151"/>
        <end position="171"/>
    </location>
</feature>
<feature type="transmembrane region" description="Helical" evidence="2">
    <location>
        <begin position="177"/>
        <end position="200"/>
    </location>
</feature>
<sequence>MALLLILMYAFNKVVWLSVISQNTYITRKQYRIVLLFLFLATVISLANITSYFTVFLCHLSINVLLAIFIFYNSRNYYIAILLSFTQYILIMSIRIPISYLFYFTLDSPLFLLLVLLLENVIYYWFCVYLKKRKYQTILQNILSYPIKNKRSAAVFLSLFTIAFIGIQFFYLDIFTLAYIVSYVFFLLSTSIWLLITYIYTQKNMQKKILELKESRNRAAEDSLDNALNLQHDLKNMLFPLESYLKKNKNQEAISYLKSISEYTADELSGSFIKYIENIEITSIRELFMVKLLAIQSEQIPFHLFVSEHISEVRMNHLDFLRCVGILIDNAIEYSKGIDTAEINIFFIKKMDMLEFRVENLLEKGIQLDIKTMLTRGYTTKTNHKGRGLSIIQNIQKRYPFVSFTVLIDQSYFKANLHIRQEDNVRIK</sequence>